<protein>
    <recommendedName>
        <fullName evidence="5">CamS family sex pheromone protein</fullName>
    </recommendedName>
</protein>
<feature type="chain" id="PRO_5039587099" description="CamS family sex pheromone protein" evidence="2">
    <location>
        <begin position="22"/>
        <end position="381"/>
    </location>
</feature>
<dbReference type="CDD" id="cd13440">
    <property type="entry name" value="CamS_repeat_2"/>
    <property type="match status" value="1"/>
</dbReference>
<proteinExistence type="predicted"/>
<comment type="caution">
    <text evidence="3">The sequence shown here is derived from an EMBL/GenBank/DDBJ whole genome shotgun (WGS) entry which is preliminary data.</text>
</comment>
<dbReference type="CDD" id="cd13441">
    <property type="entry name" value="CamS_repeat_1"/>
    <property type="match status" value="1"/>
</dbReference>
<dbReference type="OrthoDB" id="9795361at2"/>
<feature type="compositionally biased region" description="Polar residues" evidence="1">
    <location>
        <begin position="124"/>
        <end position="140"/>
    </location>
</feature>
<sequence>MKRIRLIVSLLGIILFLSACGNLDSSSMSSGGGTSTSKGTQLTGQSDDSQYEGVIKNGKYVTSKSRGVSNTQNADNQLNLKSFETGLLNVSKNEFSTSKYAFREGQYLSKSTVSNWLDRESKSNPDGLNPKSNGSTSPTKRNPIYLQQIEEQDYMIQKDSKLTLGGITIGIGINSVDYYKKAQYGATYETDISNAQVKAQGRKIANEVLSRLRKKSALKNVPIVIALYKQASNDSLVGGNFFSYSVNKNESTSVSSWKSINQKSYVFPLSDSQSSPNTNDTTSFTNFKSQVEDFFPNLSGVTAQAQYTDKQLDGMNIKITTQFYSQTEIINFTQYLQSAAQKYLPSNVPIDITVSSTDGVQSFLSRTAKAKKFTSHVFNSY</sequence>
<dbReference type="Proteomes" id="UP000294854">
    <property type="component" value="Unassembled WGS sequence"/>
</dbReference>
<dbReference type="EMBL" id="PUFO01000044">
    <property type="protein sequence ID" value="TDG78237.1"/>
    <property type="molecule type" value="Genomic_DNA"/>
</dbReference>
<feature type="signal peptide" evidence="2">
    <location>
        <begin position="1"/>
        <end position="21"/>
    </location>
</feature>
<keyword evidence="2" id="KW-0732">Signal</keyword>
<dbReference type="Gene3D" id="3.10.570.10">
    <property type="entry name" value="sex pheromone staph- cam373 precursor domain"/>
    <property type="match status" value="1"/>
</dbReference>
<dbReference type="PROSITE" id="PS51257">
    <property type="entry name" value="PROKAR_LIPOPROTEIN"/>
    <property type="match status" value="1"/>
</dbReference>
<name>A0A4R5NPW2_9LACO</name>
<dbReference type="PIRSF" id="PIRSF012509">
    <property type="entry name" value="CamS"/>
    <property type="match status" value="1"/>
</dbReference>
<evidence type="ECO:0000256" key="2">
    <source>
        <dbReference type="SAM" id="SignalP"/>
    </source>
</evidence>
<feature type="region of interest" description="Disordered" evidence="1">
    <location>
        <begin position="28"/>
        <end position="49"/>
    </location>
</feature>
<evidence type="ECO:0000313" key="4">
    <source>
        <dbReference type="Proteomes" id="UP000294854"/>
    </source>
</evidence>
<dbReference type="InterPro" id="IPR011426">
    <property type="entry name" value="CamS"/>
</dbReference>
<organism evidence="3 4">
    <name type="scientific">Secundilactobacillus malefermentans</name>
    <dbReference type="NCBI Taxonomy" id="176292"/>
    <lineage>
        <taxon>Bacteria</taxon>
        <taxon>Bacillati</taxon>
        <taxon>Bacillota</taxon>
        <taxon>Bacilli</taxon>
        <taxon>Lactobacillales</taxon>
        <taxon>Lactobacillaceae</taxon>
        <taxon>Secundilactobacillus</taxon>
    </lineage>
</organism>
<keyword evidence="4" id="KW-1185">Reference proteome</keyword>
<evidence type="ECO:0000256" key="1">
    <source>
        <dbReference type="SAM" id="MobiDB-lite"/>
    </source>
</evidence>
<feature type="region of interest" description="Disordered" evidence="1">
    <location>
        <begin position="118"/>
        <end position="142"/>
    </location>
</feature>
<gene>
    <name evidence="3" type="ORF">C5L31_001423</name>
</gene>
<accession>A0A4R5NPW2</accession>
<reference evidence="3 4" key="1">
    <citation type="journal article" date="2019" name="Appl. Microbiol. Biotechnol.">
        <title>Uncovering carbohydrate metabolism through a genotype-phenotype association study of 56 lactic acid bacteria genomes.</title>
        <authorList>
            <person name="Buron-Moles G."/>
            <person name="Chailyan A."/>
            <person name="Dolejs I."/>
            <person name="Forster J."/>
            <person name="Miks M.H."/>
        </authorList>
    </citation>
    <scope>NUCLEOTIDE SEQUENCE [LARGE SCALE GENOMIC DNA]</scope>
    <source>
        <strain evidence="3 4">ATCC 49373</strain>
    </source>
</reference>
<dbReference type="AlphaFoldDB" id="A0A4R5NPW2"/>
<dbReference type="Pfam" id="PF07537">
    <property type="entry name" value="CamS"/>
    <property type="match status" value="1"/>
</dbReference>
<dbReference type="STRING" id="1122149.FD44_GL000065"/>
<evidence type="ECO:0000313" key="3">
    <source>
        <dbReference type="EMBL" id="TDG78237.1"/>
    </source>
</evidence>
<evidence type="ECO:0008006" key="5">
    <source>
        <dbReference type="Google" id="ProtNLM"/>
    </source>
</evidence>
<feature type="compositionally biased region" description="Low complexity" evidence="1">
    <location>
        <begin position="28"/>
        <end position="46"/>
    </location>
</feature>
<dbReference type="RefSeq" id="WP_010619635.1">
    <property type="nucleotide sequence ID" value="NZ_PUFO01000044.1"/>
</dbReference>